<name>A0A1H3GDM7_9BACI</name>
<keyword evidence="7" id="KW-0762">Sugar transport</keyword>
<feature type="signal peptide" evidence="6">
    <location>
        <begin position="1"/>
        <end position="24"/>
    </location>
</feature>
<accession>A0A1H3GDM7</accession>
<dbReference type="Gene3D" id="3.40.190.10">
    <property type="entry name" value="Periplasmic binding protein-like II"/>
    <property type="match status" value="2"/>
</dbReference>
<evidence type="ECO:0000256" key="5">
    <source>
        <dbReference type="ARBA" id="ARBA00023288"/>
    </source>
</evidence>
<evidence type="ECO:0000256" key="1">
    <source>
        <dbReference type="ARBA" id="ARBA00022475"/>
    </source>
</evidence>
<dbReference type="CDD" id="cd14747">
    <property type="entry name" value="PBP2_MalE"/>
    <property type="match status" value="1"/>
</dbReference>
<keyword evidence="4" id="KW-0564">Palmitate</keyword>
<evidence type="ECO:0000256" key="3">
    <source>
        <dbReference type="ARBA" id="ARBA00023136"/>
    </source>
</evidence>
<evidence type="ECO:0000313" key="7">
    <source>
        <dbReference type="EMBL" id="SDY00768.1"/>
    </source>
</evidence>
<dbReference type="Proteomes" id="UP000198935">
    <property type="component" value="Unassembled WGS sequence"/>
</dbReference>
<feature type="chain" id="PRO_5038456608" evidence="6">
    <location>
        <begin position="25"/>
        <end position="410"/>
    </location>
</feature>
<keyword evidence="1" id="KW-1003">Cell membrane</keyword>
<dbReference type="PROSITE" id="PS51257">
    <property type="entry name" value="PROKAR_LIPOPROTEIN"/>
    <property type="match status" value="1"/>
</dbReference>
<evidence type="ECO:0000256" key="2">
    <source>
        <dbReference type="ARBA" id="ARBA00022729"/>
    </source>
</evidence>
<dbReference type="STRING" id="1503961.SAMN05421736_101126"/>
<evidence type="ECO:0000313" key="8">
    <source>
        <dbReference type="Proteomes" id="UP000198935"/>
    </source>
</evidence>
<keyword evidence="3" id="KW-0472">Membrane</keyword>
<dbReference type="InterPro" id="IPR006059">
    <property type="entry name" value="SBP"/>
</dbReference>
<dbReference type="PANTHER" id="PTHR43649">
    <property type="entry name" value="ARABINOSE-BINDING PROTEIN-RELATED"/>
    <property type="match status" value="1"/>
</dbReference>
<dbReference type="Pfam" id="PF01547">
    <property type="entry name" value="SBP_bac_1"/>
    <property type="match status" value="1"/>
</dbReference>
<keyword evidence="8" id="KW-1185">Reference proteome</keyword>
<evidence type="ECO:0000256" key="6">
    <source>
        <dbReference type="SAM" id="SignalP"/>
    </source>
</evidence>
<sequence length="410" mass="45224">MNRKKLTTLAVTVFAAASFLGACSSEKESAEQTRIQVWAMGEEGNLLPELAEKFEEDNPNINVDVQAIPWGQAHEKLLTAVASGNGPDVLQLGTTWVPEFADADILLDLSPYLEKNPELAPDNYFPGAVESMMYGEKVVGIPWYVDTRVLYYRTDLLAEVGYDQAPATWDELKDAAAKLAARGDGMYGYDIDLNDQLVPVILSWQNGSEYIDENGKPDFGEEFQGALEFYASFFEEGLTPTSGQIEIVDAFKNGVKPMFQSGPWMVNMINNQAPELEGQWGTAVLPGNVTNTSAIGGSNLSVFHNSEHVEEAVQFISYLNEVDTQLNWYEISNALPSRTAAWEDAVFQEDPMLSAFGEQLEATKATPQIVEFEKIAQELLRMLEKVVVGGAEMDGEVAKFKETVDGILEE</sequence>
<proteinExistence type="predicted"/>
<protein>
    <submittedName>
        <fullName evidence="7">Multiple sugar transport system substrate-binding protein</fullName>
    </submittedName>
</protein>
<keyword evidence="5" id="KW-0449">Lipoprotein</keyword>
<reference evidence="8" key="1">
    <citation type="submission" date="2016-10" db="EMBL/GenBank/DDBJ databases">
        <authorList>
            <person name="Varghese N."/>
            <person name="Submissions S."/>
        </authorList>
    </citation>
    <scope>NUCLEOTIDE SEQUENCE [LARGE SCALE GENOMIC DNA]</scope>
    <source>
        <strain evidence="8">SP</strain>
    </source>
</reference>
<keyword evidence="7" id="KW-0813">Transport</keyword>
<keyword evidence="2 6" id="KW-0732">Signal</keyword>
<dbReference type="SUPFAM" id="SSF53850">
    <property type="entry name" value="Periplasmic binding protein-like II"/>
    <property type="match status" value="1"/>
</dbReference>
<dbReference type="EMBL" id="FNPI01000001">
    <property type="protein sequence ID" value="SDY00768.1"/>
    <property type="molecule type" value="Genomic_DNA"/>
</dbReference>
<dbReference type="OrthoDB" id="9808332at2"/>
<organism evidence="7 8">
    <name type="scientific">Evansella caseinilytica</name>
    <dbReference type="NCBI Taxonomy" id="1503961"/>
    <lineage>
        <taxon>Bacteria</taxon>
        <taxon>Bacillati</taxon>
        <taxon>Bacillota</taxon>
        <taxon>Bacilli</taxon>
        <taxon>Bacillales</taxon>
        <taxon>Bacillaceae</taxon>
        <taxon>Evansella</taxon>
    </lineage>
</organism>
<dbReference type="InterPro" id="IPR050490">
    <property type="entry name" value="Bact_solute-bd_prot1"/>
</dbReference>
<dbReference type="PANTHER" id="PTHR43649:SF33">
    <property type="entry name" value="POLYGALACTURONAN_RHAMNOGALACTURONAN-BINDING PROTEIN YTCQ"/>
    <property type="match status" value="1"/>
</dbReference>
<gene>
    <name evidence="7" type="ORF">SAMN05421736_101126</name>
</gene>
<evidence type="ECO:0000256" key="4">
    <source>
        <dbReference type="ARBA" id="ARBA00023139"/>
    </source>
</evidence>
<dbReference type="AlphaFoldDB" id="A0A1H3GDM7"/>